<sequence>MKECRFIAASGMLGIGVPEDSLRKAMACEPHFVAADAGTTDAGPFALGMGVCAFPREAILRDLTTLLRSTVPAKVPLLIGSVGTGGADVHVDWFMDIVREVAASEGLELKVAEIRSEQSKDFLLEKLGEGQIRALDPAPHLDETTIRRSERIVGMMGVEPLQAALAASVDLVVAGRCSDPALYAAMPIQMGLPHGLAWHAGKVVECGPSVCERPAHGMIVGYVRPDEVVIQPIGPGLRCTTQSVAAHSLYENADPFCFTEASGVLDISETVYEQIDETSVRIRGSKFRPAERTTIKLEGAELVGYQSIMVGGVRDPFILREFDDWLGKVIQRVELSVEKVFGKSLEAMGARIDYHAYGRDGVMGALEPDRARIPHEIGLVVEATAADQQTASALVQLTRQPLLHQPTTKWKGSITGFACLHNPAHIERGPVYAFNMNHVVLPDTPVSMFRTAITHIEEARHATL</sequence>
<gene>
    <name evidence="2" type="ORF">C7410_1309</name>
</gene>
<name>A0A2V4T630_9BURK</name>
<dbReference type="Proteomes" id="UP000247772">
    <property type="component" value="Unassembled WGS sequence"/>
</dbReference>
<dbReference type="RefSeq" id="WP_110857058.1">
    <property type="nucleotide sequence ID" value="NZ_QJSQ01000030.1"/>
</dbReference>
<evidence type="ECO:0000313" key="3">
    <source>
        <dbReference type="Proteomes" id="UP000247772"/>
    </source>
</evidence>
<organism evidence="2 3">
    <name type="scientific">Paraburkholderia silvatlantica</name>
    <dbReference type="NCBI Taxonomy" id="321895"/>
    <lineage>
        <taxon>Bacteria</taxon>
        <taxon>Pseudomonadati</taxon>
        <taxon>Pseudomonadota</taxon>
        <taxon>Betaproteobacteria</taxon>
        <taxon>Burkholderiales</taxon>
        <taxon>Burkholderiaceae</taxon>
        <taxon>Paraburkholderia</taxon>
    </lineage>
</organism>
<dbReference type="AlphaFoldDB" id="A0A2V4T630"/>
<dbReference type="Pfam" id="PF07287">
    <property type="entry name" value="AtuA"/>
    <property type="match status" value="1"/>
</dbReference>
<dbReference type="EMBL" id="QJSQ01000030">
    <property type="protein sequence ID" value="PYE16162.1"/>
    <property type="molecule type" value="Genomic_DNA"/>
</dbReference>
<accession>A0A2V4T630</accession>
<dbReference type="InterPro" id="IPR010839">
    <property type="entry name" value="AtuA_N"/>
</dbReference>
<comment type="caution">
    <text evidence="2">The sequence shown here is derived from an EMBL/GenBank/DDBJ whole genome shotgun (WGS) entry which is preliminary data.</text>
</comment>
<proteinExistence type="predicted"/>
<dbReference type="OrthoDB" id="9763456at2"/>
<evidence type="ECO:0000313" key="2">
    <source>
        <dbReference type="EMBL" id="PYE16162.1"/>
    </source>
</evidence>
<feature type="domain" description="Acyclic terpene utilisation N-terminal" evidence="1">
    <location>
        <begin position="94"/>
        <end position="397"/>
    </location>
</feature>
<protein>
    <submittedName>
        <fullName evidence="2">Uncharacterized protein DUF1446</fullName>
    </submittedName>
</protein>
<reference evidence="2 3" key="1">
    <citation type="submission" date="2018-06" db="EMBL/GenBank/DDBJ databases">
        <title>Genomic Encyclopedia of Type Strains, Phase IV (KMG-V): Genome sequencing to study the core and pangenomes of soil and plant-associated prokaryotes.</title>
        <authorList>
            <person name="Whitman W."/>
        </authorList>
    </citation>
    <scope>NUCLEOTIDE SEQUENCE [LARGE SCALE GENOMIC DNA]</scope>
    <source>
        <strain evidence="2 3">SRCL-318</strain>
    </source>
</reference>
<evidence type="ECO:0000259" key="1">
    <source>
        <dbReference type="Pfam" id="PF07287"/>
    </source>
</evidence>